<dbReference type="Gene3D" id="1.10.287.630">
    <property type="entry name" value="Helix hairpin bin"/>
    <property type="match status" value="1"/>
</dbReference>
<dbReference type="InterPro" id="IPR018490">
    <property type="entry name" value="cNMP-bd_dom_sf"/>
</dbReference>
<evidence type="ECO:0000256" key="9">
    <source>
        <dbReference type="ARBA" id="ARBA00023065"/>
    </source>
</evidence>
<evidence type="ECO:0000256" key="12">
    <source>
        <dbReference type="SAM" id="MobiDB-lite"/>
    </source>
</evidence>
<keyword evidence="5" id="KW-0631">Potassium channel</keyword>
<evidence type="ECO:0000256" key="7">
    <source>
        <dbReference type="ARBA" id="ARBA00022958"/>
    </source>
</evidence>
<comment type="subcellular location">
    <subcellularLocation>
        <location evidence="1">Membrane</location>
        <topology evidence="1">Multi-pass membrane protein</topology>
    </subcellularLocation>
</comment>
<keyword evidence="7" id="KW-0630">Potassium</keyword>
<dbReference type="GO" id="GO:0042391">
    <property type="term" value="P:regulation of membrane potential"/>
    <property type="evidence" value="ECO:0007669"/>
    <property type="project" value="TreeGrafter"/>
</dbReference>
<accession>A0A5A8C5E2</accession>
<keyword evidence="8 13" id="KW-1133">Transmembrane helix</keyword>
<evidence type="ECO:0000313" key="16">
    <source>
        <dbReference type="Proteomes" id="UP000323011"/>
    </source>
</evidence>
<keyword evidence="11" id="KW-0407">Ion channel</keyword>
<evidence type="ECO:0000256" key="5">
    <source>
        <dbReference type="ARBA" id="ARBA00022826"/>
    </source>
</evidence>
<dbReference type="GO" id="GO:0034702">
    <property type="term" value="C:monoatomic ion channel complex"/>
    <property type="evidence" value="ECO:0007669"/>
    <property type="project" value="UniProtKB-KW"/>
</dbReference>
<dbReference type="InterPro" id="IPR018488">
    <property type="entry name" value="cNMP-bd_CS"/>
</dbReference>
<dbReference type="InterPro" id="IPR005821">
    <property type="entry name" value="Ion_trans_dom"/>
</dbReference>
<dbReference type="CDD" id="cd00038">
    <property type="entry name" value="CAP_ED"/>
    <property type="match status" value="1"/>
</dbReference>
<dbReference type="Gene3D" id="1.10.287.70">
    <property type="match status" value="1"/>
</dbReference>
<dbReference type="AlphaFoldDB" id="A0A5A8C5E2"/>
<comment type="caution">
    <text evidence="15">The sequence shown here is derived from an EMBL/GenBank/DDBJ whole genome shotgun (WGS) entry which is preliminary data.</text>
</comment>
<dbReference type="SUPFAM" id="SSF51206">
    <property type="entry name" value="cAMP-binding domain-like"/>
    <property type="match status" value="1"/>
</dbReference>
<evidence type="ECO:0000256" key="11">
    <source>
        <dbReference type="ARBA" id="ARBA00023303"/>
    </source>
</evidence>
<reference evidence="15 16" key="1">
    <citation type="submission" date="2019-07" db="EMBL/GenBank/DDBJ databases">
        <title>Genomes of Cafeteria roenbergensis.</title>
        <authorList>
            <person name="Fischer M.G."/>
            <person name="Hackl T."/>
            <person name="Roman M."/>
        </authorList>
    </citation>
    <scope>NUCLEOTIDE SEQUENCE [LARGE SCALE GENOMIC DNA]</scope>
    <source>
        <strain evidence="15 16">BVI</strain>
    </source>
</reference>
<evidence type="ECO:0000256" key="1">
    <source>
        <dbReference type="ARBA" id="ARBA00004141"/>
    </source>
</evidence>
<feature type="compositionally biased region" description="Acidic residues" evidence="12">
    <location>
        <begin position="996"/>
        <end position="1008"/>
    </location>
</feature>
<dbReference type="Pfam" id="PF00520">
    <property type="entry name" value="Ion_trans"/>
    <property type="match status" value="1"/>
</dbReference>
<feature type="region of interest" description="Disordered" evidence="12">
    <location>
        <begin position="901"/>
        <end position="1010"/>
    </location>
</feature>
<feature type="transmembrane region" description="Helical" evidence="13">
    <location>
        <begin position="150"/>
        <end position="168"/>
    </location>
</feature>
<dbReference type="GO" id="GO:0005886">
    <property type="term" value="C:plasma membrane"/>
    <property type="evidence" value="ECO:0007669"/>
    <property type="project" value="TreeGrafter"/>
</dbReference>
<proteinExistence type="predicted"/>
<dbReference type="PROSITE" id="PS00888">
    <property type="entry name" value="CNMP_BINDING_1"/>
    <property type="match status" value="1"/>
</dbReference>
<evidence type="ECO:0000313" key="15">
    <source>
        <dbReference type="EMBL" id="KAA0147769.1"/>
    </source>
</evidence>
<name>A0A5A8C5E2_CAFRO</name>
<dbReference type="OMA" id="WNTERAS"/>
<dbReference type="InterPro" id="IPR000595">
    <property type="entry name" value="cNMP-bd_dom"/>
</dbReference>
<feature type="transmembrane region" description="Helical" evidence="13">
    <location>
        <begin position="252"/>
        <end position="277"/>
    </location>
</feature>
<feature type="compositionally biased region" description="Low complexity" evidence="12">
    <location>
        <begin position="780"/>
        <end position="790"/>
    </location>
</feature>
<feature type="region of interest" description="Disordered" evidence="12">
    <location>
        <begin position="707"/>
        <end position="857"/>
    </location>
</feature>
<gene>
    <name evidence="15" type="ORF">FNF29_07114</name>
</gene>
<evidence type="ECO:0000256" key="4">
    <source>
        <dbReference type="ARBA" id="ARBA00022692"/>
    </source>
</evidence>
<evidence type="ECO:0000256" key="6">
    <source>
        <dbReference type="ARBA" id="ARBA00022882"/>
    </source>
</evidence>
<keyword evidence="10 13" id="KW-0472">Membrane</keyword>
<feature type="compositionally biased region" description="Low complexity" evidence="12">
    <location>
        <begin position="743"/>
        <end position="758"/>
    </location>
</feature>
<feature type="compositionally biased region" description="Polar residues" evidence="12">
    <location>
        <begin position="791"/>
        <end position="807"/>
    </location>
</feature>
<dbReference type="SMART" id="SM00100">
    <property type="entry name" value="cNMP"/>
    <property type="match status" value="1"/>
</dbReference>
<feature type="transmembrane region" description="Helical" evidence="13">
    <location>
        <begin position="213"/>
        <end position="231"/>
    </location>
</feature>
<dbReference type="PROSITE" id="PS50042">
    <property type="entry name" value="CNMP_BINDING_3"/>
    <property type="match status" value="1"/>
</dbReference>
<keyword evidence="2" id="KW-0813">Transport</keyword>
<keyword evidence="3" id="KW-0633">Potassium transport</keyword>
<evidence type="ECO:0000256" key="10">
    <source>
        <dbReference type="ARBA" id="ARBA00023136"/>
    </source>
</evidence>
<evidence type="ECO:0000256" key="2">
    <source>
        <dbReference type="ARBA" id="ARBA00022448"/>
    </source>
</evidence>
<keyword evidence="4 13" id="KW-0812">Transmembrane</keyword>
<dbReference type="PANTHER" id="PTHR10217">
    <property type="entry name" value="VOLTAGE AND LIGAND GATED POTASSIUM CHANNEL"/>
    <property type="match status" value="1"/>
</dbReference>
<dbReference type="SUPFAM" id="SSF81324">
    <property type="entry name" value="Voltage-gated potassium channels"/>
    <property type="match status" value="1"/>
</dbReference>
<keyword evidence="6" id="KW-0851">Voltage-gated channel</keyword>
<feature type="compositionally biased region" description="Basic and acidic residues" evidence="12">
    <location>
        <begin position="825"/>
        <end position="846"/>
    </location>
</feature>
<feature type="transmembrane region" description="Helical" evidence="13">
    <location>
        <begin position="458"/>
        <end position="482"/>
    </location>
</feature>
<protein>
    <recommendedName>
        <fullName evidence="14">Cyclic nucleotide-binding domain-containing protein</fullName>
    </recommendedName>
</protein>
<evidence type="ECO:0000256" key="13">
    <source>
        <dbReference type="SAM" id="Phobius"/>
    </source>
</evidence>
<keyword evidence="16" id="KW-1185">Reference proteome</keyword>
<evidence type="ECO:0000256" key="3">
    <source>
        <dbReference type="ARBA" id="ARBA00022538"/>
    </source>
</evidence>
<feature type="transmembrane region" description="Helical" evidence="13">
    <location>
        <begin position="188"/>
        <end position="207"/>
    </location>
</feature>
<feature type="region of interest" description="Disordered" evidence="12">
    <location>
        <begin position="1050"/>
        <end position="1078"/>
    </location>
</feature>
<dbReference type="PRINTS" id="PR01463">
    <property type="entry name" value="EAGCHANLFMLY"/>
</dbReference>
<feature type="compositionally biased region" description="Low complexity" evidence="12">
    <location>
        <begin position="808"/>
        <end position="824"/>
    </location>
</feature>
<sequence>MAGSRLDAKVVPADLTEDDAAGWSGPWVPAKCDDAPTSTAVSTQAGQARLLPAGAQVTPETPAIDVERVPPSCCCPAGCQKRTRLPAAAGQRRGSVTQNLNFGKSAGDRDDSSAEYATECALCVDGAACGSAGTCGPYGPMGPLVRASLWLWRAIKAVLLLLLGHCLVRVGKDTLWVFHPDRKWRWDVFVLILTLYTAMETPFVQAFSPDWPWINGVSWTIDALFFLDLLVNTRTAFWDDGHKLEIRASRILWRYMVTWMAVDLVSSVPLELLGQLVLGPNDSAFELRIISGLKSIRLVRLHRLTSVLARLQTSSIFGIVRLYGAILLIGHWLACAWYALAISQLPSGVGETWALNAGINGYIMLTSHDVEGERRAIPSPSPGATSSGSQLYVQPVLPSGPATTTQHVGRSQALPLSPLVRAAAPSDLAYNYVTCLVEVVMALFRTQRFRSTTVAENVFLLGLVLLGAALQAIVFGQVAFLVSKFNSHRSEFDRQISDVRERMRYHKLPGSLIERVTDYYQRQFDTHRLGVGASDPVAWVKHIGNEPLSSELLLFVHRDLITKVDIFRGASAEVILKIVRSLKAALFLPGDYVVKMGDVGDSMFFIRSGECKVLLPASQESTEFGNEVIDGMRTAKVLSTGAAFGELALLFSTERTATVISTTYSDLSALSAADFDRILDENMEFGMLLMANFQHYIQRDYEDGAVVPTDPPLLADSEQGGDKQGASGGPSRTPFSSVHRHPGGPAATAAAAAAAAGESEGGSGEDWAGLSSTSRRESGVSRSVSRGQTRPPSETSSHRVTGPSTGTAAGHLSPASPASGSSDSSRLRPEMREARAQYKQSVRDAQADPATSQVSAKDRVRLAVRAFAAARRSVCDPDVDPGAANVRQALTGVKPQELLRELGGIASTSPTGPAKVRSSGGPWRGHHDSQSAAGARAAAGGRGEAAGAGADATGYKSDPPSAGGSSGRQRAESPADWGVDSADDATSPSGSQGVFDEGDADDDDDDDGVAARVLETMAALARAKGSTLSKNVVPREGVLRGLVQASRAMSFKAGAGRQSPAPATTSLPGRPAPTRMPP</sequence>
<evidence type="ECO:0000259" key="14">
    <source>
        <dbReference type="PROSITE" id="PS50042"/>
    </source>
</evidence>
<dbReference type="Proteomes" id="UP000323011">
    <property type="component" value="Unassembled WGS sequence"/>
</dbReference>
<dbReference type="GO" id="GO:0005249">
    <property type="term" value="F:voltage-gated potassium channel activity"/>
    <property type="evidence" value="ECO:0007669"/>
    <property type="project" value="InterPro"/>
</dbReference>
<dbReference type="PANTHER" id="PTHR10217:SF435">
    <property type="entry name" value="POTASSIUM VOLTAGE-GATED CHANNEL PROTEIN EAG"/>
    <property type="match status" value="1"/>
</dbReference>
<keyword evidence="9" id="KW-0406">Ion transport</keyword>
<evidence type="ECO:0000256" key="8">
    <source>
        <dbReference type="ARBA" id="ARBA00022989"/>
    </source>
</evidence>
<dbReference type="EMBL" id="VLTN01000061">
    <property type="protein sequence ID" value="KAA0147769.1"/>
    <property type="molecule type" value="Genomic_DNA"/>
</dbReference>
<organism evidence="15 16">
    <name type="scientific">Cafeteria roenbergensis</name>
    <name type="common">Marine flagellate</name>
    <dbReference type="NCBI Taxonomy" id="33653"/>
    <lineage>
        <taxon>Eukaryota</taxon>
        <taxon>Sar</taxon>
        <taxon>Stramenopiles</taxon>
        <taxon>Bigyra</taxon>
        <taxon>Opalozoa</taxon>
        <taxon>Bicosoecida</taxon>
        <taxon>Cafeteriaceae</taxon>
        <taxon>Cafeteria</taxon>
    </lineage>
</organism>
<dbReference type="PROSITE" id="PS00889">
    <property type="entry name" value="CNMP_BINDING_2"/>
    <property type="match status" value="1"/>
</dbReference>
<feature type="transmembrane region" description="Helical" evidence="13">
    <location>
        <begin position="320"/>
        <end position="340"/>
    </location>
</feature>
<dbReference type="Gene3D" id="2.60.120.10">
    <property type="entry name" value="Jelly Rolls"/>
    <property type="match status" value="1"/>
</dbReference>
<dbReference type="Pfam" id="PF00027">
    <property type="entry name" value="cNMP_binding"/>
    <property type="match status" value="1"/>
</dbReference>
<dbReference type="InterPro" id="IPR003938">
    <property type="entry name" value="K_chnl_volt-dep_EAG/ELK/ERG"/>
</dbReference>
<dbReference type="InterPro" id="IPR050818">
    <property type="entry name" value="KCNH_animal-type"/>
</dbReference>
<feature type="domain" description="Cyclic nucleotide-binding" evidence="14">
    <location>
        <begin position="566"/>
        <end position="696"/>
    </location>
</feature>
<dbReference type="InterPro" id="IPR014710">
    <property type="entry name" value="RmlC-like_jellyroll"/>
</dbReference>